<comment type="caution">
    <text evidence="1">The sequence shown here is derived from an EMBL/GenBank/DDBJ whole genome shotgun (WGS) entry which is preliminary data.</text>
</comment>
<protein>
    <recommendedName>
        <fullName evidence="3">Transposase</fullName>
    </recommendedName>
</protein>
<reference evidence="1" key="1">
    <citation type="journal article" date="2014" name="Int. J. Syst. Evol. Microbiol.">
        <title>Complete genome sequence of Corynebacterium casei LMG S-19264T (=DSM 44701T), isolated from a smear-ripened cheese.</title>
        <authorList>
            <consortium name="US DOE Joint Genome Institute (JGI-PGF)"/>
            <person name="Walter F."/>
            <person name="Albersmeier A."/>
            <person name="Kalinowski J."/>
            <person name="Ruckert C."/>
        </authorList>
    </citation>
    <scope>NUCLEOTIDE SEQUENCE</scope>
    <source>
        <strain evidence="1">CGMCC 1.15448</strain>
    </source>
</reference>
<proteinExistence type="predicted"/>
<organism evidence="1 2">
    <name type="scientific">Puia dinghuensis</name>
    <dbReference type="NCBI Taxonomy" id="1792502"/>
    <lineage>
        <taxon>Bacteria</taxon>
        <taxon>Pseudomonadati</taxon>
        <taxon>Bacteroidota</taxon>
        <taxon>Chitinophagia</taxon>
        <taxon>Chitinophagales</taxon>
        <taxon>Chitinophagaceae</taxon>
        <taxon>Puia</taxon>
    </lineage>
</organism>
<evidence type="ECO:0000313" key="2">
    <source>
        <dbReference type="Proteomes" id="UP000607559"/>
    </source>
</evidence>
<dbReference type="Proteomes" id="UP000607559">
    <property type="component" value="Unassembled WGS sequence"/>
</dbReference>
<dbReference type="AlphaFoldDB" id="A0A8J2UBI5"/>
<evidence type="ECO:0000313" key="1">
    <source>
        <dbReference type="EMBL" id="GGA92436.1"/>
    </source>
</evidence>
<dbReference type="NCBIfam" id="NF047593">
    <property type="entry name" value="IS66_ISAeme5_TnpA"/>
    <property type="match status" value="1"/>
</dbReference>
<name>A0A8J2UBI5_9BACT</name>
<reference evidence="1" key="2">
    <citation type="submission" date="2020-09" db="EMBL/GenBank/DDBJ databases">
        <authorList>
            <person name="Sun Q."/>
            <person name="Zhou Y."/>
        </authorList>
    </citation>
    <scope>NUCLEOTIDE SEQUENCE</scope>
    <source>
        <strain evidence="1">CGMCC 1.15448</strain>
    </source>
</reference>
<accession>A0A8J2UBI5</accession>
<evidence type="ECO:0008006" key="3">
    <source>
        <dbReference type="Google" id="ProtNLM"/>
    </source>
</evidence>
<keyword evidence="2" id="KW-1185">Reference proteome</keyword>
<sequence length="53" mass="6426">MFKKIEAWKQEGQSQKVWCIEHHIAYNVFHYWYGQYRKSQAVAPINLINSSIR</sequence>
<gene>
    <name evidence="1" type="ORF">GCM10011511_14790</name>
</gene>
<dbReference type="EMBL" id="BMJC01000001">
    <property type="protein sequence ID" value="GGA92436.1"/>
    <property type="molecule type" value="Genomic_DNA"/>
</dbReference>